<proteinExistence type="predicted"/>
<dbReference type="AlphaFoldDB" id="E8M055"/>
<dbReference type="Gene3D" id="3.20.20.370">
    <property type="entry name" value="Glycoside hydrolase/deacetylase"/>
    <property type="match status" value="1"/>
</dbReference>
<sequence length="278" mass="32710">MTIQFVIRDDDLSYFSDIELIERLYQGVWKEFPITFATIPYQKGTIAGHMPLEYWHTNTVFPIGENVALVNYIKSKIKEGRVDLVMHGIHHTYRFDRHKIVPELKEPSPNFAVQLREAKQYLEEVFMTEINTFVPPSNTMSKEVSRELISQGFNLLNLPGVRCNTRSLLSWPHQKSRLERIYYMAKHRFDSPKPIIEGTRWEIGGYALTPSTNLEQLKSAFRYCLTHNLPFVLATHFWEHSCRLPNNNNKLQYDILLEFLDYCYSYDIKPCLARDIIL</sequence>
<accession>E8M055</accession>
<evidence type="ECO:0000313" key="1">
    <source>
        <dbReference type="EMBL" id="EGA63707.1"/>
    </source>
</evidence>
<dbReference type="OrthoDB" id="2339428at2"/>
<dbReference type="RefSeq" id="WP_006881466.1">
    <property type="nucleotide sequence ID" value="NZ_AEVS01000111.1"/>
</dbReference>
<dbReference type="InterPro" id="IPR018763">
    <property type="entry name" value="DUF2334"/>
</dbReference>
<dbReference type="EMBL" id="AEVS01000111">
    <property type="protein sequence ID" value="EGA63707.1"/>
    <property type="molecule type" value="Genomic_DNA"/>
</dbReference>
<dbReference type="GO" id="GO:0005975">
    <property type="term" value="P:carbohydrate metabolic process"/>
    <property type="evidence" value="ECO:0007669"/>
    <property type="project" value="InterPro"/>
</dbReference>
<protein>
    <recommendedName>
        <fullName evidence="3">DUF2334 domain-containing protein</fullName>
    </recommendedName>
</protein>
<reference evidence="1 2" key="1">
    <citation type="journal article" date="2012" name="Int. J. Syst. Evol. Microbiol.">
        <title>Vibrio caribbeanicus sp. nov., isolated from the marine sponge Scleritoderma cyanea.</title>
        <authorList>
            <person name="Hoffmann M."/>
            <person name="Monday S.R."/>
            <person name="Allard M.W."/>
            <person name="Strain E.A."/>
            <person name="Whittaker P."/>
            <person name="Naum M."/>
            <person name="McCarthy P.J."/>
            <person name="Lopez J.V."/>
            <person name="Fischer M."/>
            <person name="Brown E.W."/>
        </authorList>
    </citation>
    <scope>NUCLEOTIDE SEQUENCE [LARGE SCALE GENOMIC DNA]</scope>
    <source>
        <strain evidence="1 2">LMG 20546</strain>
    </source>
</reference>
<comment type="caution">
    <text evidence="1">The sequence shown here is derived from an EMBL/GenBank/DDBJ whole genome shotgun (WGS) entry which is preliminary data.</text>
</comment>
<evidence type="ECO:0008006" key="3">
    <source>
        <dbReference type="Google" id="ProtNLM"/>
    </source>
</evidence>
<dbReference type="STRING" id="945543.VIBR0546_16476"/>
<name>E8M055_9VIBR</name>
<dbReference type="Pfam" id="PF10096">
    <property type="entry name" value="DUF2334"/>
    <property type="match status" value="1"/>
</dbReference>
<dbReference type="Proteomes" id="UP000004371">
    <property type="component" value="Unassembled WGS sequence"/>
</dbReference>
<dbReference type="SUPFAM" id="SSF88713">
    <property type="entry name" value="Glycoside hydrolase/deacetylase"/>
    <property type="match status" value="1"/>
</dbReference>
<organism evidence="1 2">
    <name type="scientific">Vibrio brasiliensis LMG 20546</name>
    <dbReference type="NCBI Taxonomy" id="945543"/>
    <lineage>
        <taxon>Bacteria</taxon>
        <taxon>Pseudomonadati</taxon>
        <taxon>Pseudomonadota</taxon>
        <taxon>Gammaproteobacteria</taxon>
        <taxon>Vibrionales</taxon>
        <taxon>Vibrionaceae</taxon>
        <taxon>Vibrio</taxon>
        <taxon>Vibrio oreintalis group</taxon>
    </lineage>
</organism>
<keyword evidence="2" id="KW-1185">Reference proteome</keyword>
<dbReference type="InterPro" id="IPR011330">
    <property type="entry name" value="Glyco_hydro/deAcase_b/a-brl"/>
</dbReference>
<gene>
    <name evidence="1" type="ORF">VIBR0546_16476</name>
</gene>
<evidence type="ECO:0000313" key="2">
    <source>
        <dbReference type="Proteomes" id="UP000004371"/>
    </source>
</evidence>